<evidence type="ECO:0000313" key="3">
    <source>
        <dbReference type="EMBL" id="KAF2397003.1"/>
    </source>
</evidence>
<dbReference type="Gene3D" id="3.40.50.1820">
    <property type="entry name" value="alpha/beta hydrolase"/>
    <property type="match status" value="1"/>
</dbReference>
<accession>A0A6G1HLR7</accession>
<evidence type="ECO:0000256" key="1">
    <source>
        <dbReference type="SAM" id="MobiDB-lite"/>
    </source>
</evidence>
<dbReference type="SUPFAM" id="SSF53474">
    <property type="entry name" value="alpha/beta-Hydrolases"/>
    <property type="match status" value="1"/>
</dbReference>
<dbReference type="InterPro" id="IPR029058">
    <property type="entry name" value="AB_hydrolase_fold"/>
</dbReference>
<evidence type="ECO:0000313" key="4">
    <source>
        <dbReference type="Proteomes" id="UP000799640"/>
    </source>
</evidence>
<dbReference type="EMBL" id="ML996705">
    <property type="protein sequence ID" value="KAF2397003.1"/>
    <property type="molecule type" value="Genomic_DNA"/>
</dbReference>
<protein>
    <recommendedName>
        <fullName evidence="5">Alpha/beta-hydrolase</fullName>
    </recommendedName>
</protein>
<proteinExistence type="predicted"/>
<reference evidence="3" key="1">
    <citation type="journal article" date="2020" name="Stud. Mycol.">
        <title>101 Dothideomycetes genomes: a test case for predicting lifestyles and emergence of pathogens.</title>
        <authorList>
            <person name="Haridas S."/>
            <person name="Albert R."/>
            <person name="Binder M."/>
            <person name="Bloem J."/>
            <person name="Labutti K."/>
            <person name="Salamov A."/>
            <person name="Andreopoulos B."/>
            <person name="Baker S."/>
            <person name="Barry K."/>
            <person name="Bills G."/>
            <person name="Bluhm B."/>
            <person name="Cannon C."/>
            <person name="Castanera R."/>
            <person name="Culley D."/>
            <person name="Daum C."/>
            <person name="Ezra D."/>
            <person name="Gonzalez J."/>
            <person name="Henrissat B."/>
            <person name="Kuo A."/>
            <person name="Liang C."/>
            <person name="Lipzen A."/>
            <person name="Lutzoni F."/>
            <person name="Magnuson J."/>
            <person name="Mondo S."/>
            <person name="Nolan M."/>
            <person name="Ohm R."/>
            <person name="Pangilinan J."/>
            <person name="Park H.-J."/>
            <person name="Ramirez L."/>
            <person name="Alfaro M."/>
            <person name="Sun H."/>
            <person name="Tritt A."/>
            <person name="Yoshinaga Y."/>
            <person name="Zwiers L.-H."/>
            <person name="Turgeon B."/>
            <person name="Goodwin S."/>
            <person name="Spatafora J."/>
            <person name="Crous P."/>
            <person name="Grigoriev I."/>
        </authorList>
    </citation>
    <scope>NUCLEOTIDE SEQUENCE</scope>
    <source>
        <strain evidence="3">CBS 262.69</strain>
    </source>
</reference>
<dbReference type="OrthoDB" id="5396420at2759"/>
<evidence type="ECO:0008006" key="5">
    <source>
        <dbReference type="Google" id="ProtNLM"/>
    </source>
</evidence>
<dbReference type="AlphaFoldDB" id="A0A6G1HLR7"/>
<feature type="signal peptide" evidence="2">
    <location>
        <begin position="1"/>
        <end position="19"/>
    </location>
</feature>
<sequence length="385" mass="40993">MRKVKLLPALVLSLPLADPFLPPLPTIIPTLLSLSANSTVINLLLPTPNHPHATHATLAAWDFLSPRNSRPIGLAGCLTGGSLAAALALTEARPGSSGIRAVALSSPVTDWLFPELPAPGNWATLSGPTFRPATAPPPRSIPKGQSYASFAASLLARPSAQKQSRAKEPPLTSWDAHATGTLSPSALHALRRTLFARPSGAFDPFASPVHFLRSEGAVPAPGWGWDPRAPPGPPPSSSIGNFAEDWDAELPPTVEWETEGVEVEVDVPARRRVPRTWPPPGSGVCVPRFRVSTGANVLRDSNVEFVGLVRRAFAGTEVGRTEAEREAGRMEGDGGDDEGWRRAVAKAAEEWVRLEEEGSGIWGGGEGWEADVERAGKWLGDVLRR</sequence>
<name>A0A6G1HLR7_9PEZI</name>
<dbReference type="Proteomes" id="UP000799640">
    <property type="component" value="Unassembled WGS sequence"/>
</dbReference>
<feature type="region of interest" description="Disordered" evidence="1">
    <location>
        <begin position="158"/>
        <end position="177"/>
    </location>
</feature>
<gene>
    <name evidence="3" type="ORF">EJ06DRAFT_551469</name>
</gene>
<organism evidence="3 4">
    <name type="scientific">Trichodelitschia bisporula</name>
    <dbReference type="NCBI Taxonomy" id="703511"/>
    <lineage>
        <taxon>Eukaryota</taxon>
        <taxon>Fungi</taxon>
        <taxon>Dikarya</taxon>
        <taxon>Ascomycota</taxon>
        <taxon>Pezizomycotina</taxon>
        <taxon>Dothideomycetes</taxon>
        <taxon>Dothideomycetes incertae sedis</taxon>
        <taxon>Phaeotrichales</taxon>
        <taxon>Phaeotrichaceae</taxon>
        <taxon>Trichodelitschia</taxon>
    </lineage>
</organism>
<feature type="chain" id="PRO_5026252950" description="Alpha/beta-hydrolase" evidence="2">
    <location>
        <begin position="20"/>
        <end position="385"/>
    </location>
</feature>
<keyword evidence="2" id="KW-0732">Signal</keyword>
<evidence type="ECO:0000256" key="2">
    <source>
        <dbReference type="SAM" id="SignalP"/>
    </source>
</evidence>
<keyword evidence="4" id="KW-1185">Reference proteome</keyword>